<feature type="region of interest" description="Disordered" evidence="1">
    <location>
        <begin position="150"/>
        <end position="205"/>
    </location>
</feature>
<keyword evidence="3" id="KW-0732">Signal</keyword>
<dbReference type="EMBL" id="FUEG01000002">
    <property type="protein sequence ID" value="SJL00490.1"/>
    <property type="molecule type" value="Genomic_DNA"/>
</dbReference>
<feature type="chain" id="PRO_5012447905" evidence="3">
    <location>
        <begin position="23"/>
        <end position="319"/>
    </location>
</feature>
<gene>
    <name evidence="4" type="ORF">ARMOST_03803</name>
</gene>
<accession>A0A284QVJ1</accession>
<protein>
    <submittedName>
        <fullName evidence="4">Uncharacterized protein</fullName>
    </submittedName>
</protein>
<dbReference type="Proteomes" id="UP000219338">
    <property type="component" value="Unassembled WGS sequence"/>
</dbReference>
<evidence type="ECO:0000256" key="1">
    <source>
        <dbReference type="SAM" id="MobiDB-lite"/>
    </source>
</evidence>
<sequence length="319" mass="32912">MALSVSLLSFFLCAVSLHLVRGQSTNATCVSSYGWANNNLGQSPCLVASYLETACLNTSFLVPALPNGSHYTGPNTAQANLCNCNTVTYSLISACADCQNRQYLDWGNWTADCAVVAIGLFPEPVPAGTAIPQWAYININSSTALYNPTEAEKLAEEPGAPAASSTTSSSTASTPASSISSSNAATASTSASVSPTATTSSGSNAGAIAGGVVGGIVFLMGTALVLFWFFLQRRRNARAAAGPADMVNYVNTNHVAPPPKQETLADRRGQSPMSSVVSPYTYEPSRSPSPPSPSVHATSAVHTTFGSIVSHGYTGAPEI</sequence>
<keyword evidence="2" id="KW-0472">Membrane</keyword>
<evidence type="ECO:0000313" key="4">
    <source>
        <dbReference type="EMBL" id="SJL00490.1"/>
    </source>
</evidence>
<evidence type="ECO:0000256" key="2">
    <source>
        <dbReference type="SAM" id="Phobius"/>
    </source>
</evidence>
<dbReference type="Gene3D" id="1.20.5.510">
    <property type="entry name" value="Single helix bin"/>
    <property type="match status" value="1"/>
</dbReference>
<feature type="transmembrane region" description="Helical" evidence="2">
    <location>
        <begin position="207"/>
        <end position="231"/>
    </location>
</feature>
<dbReference type="OMA" id="ISACADC"/>
<feature type="signal peptide" evidence="3">
    <location>
        <begin position="1"/>
        <end position="22"/>
    </location>
</feature>
<feature type="compositionally biased region" description="Low complexity" evidence="1">
    <location>
        <begin position="160"/>
        <end position="205"/>
    </location>
</feature>
<reference evidence="5" key="1">
    <citation type="journal article" date="2017" name="Nat. Ecol. Evol.">
        <title>Genome expansion and lineage-specific genetic innovations in the forest pathogenic fungi Armillaria.</title>
        <authorList>
            <person name="Sipos G."/>
            <person name="Prasanna A.N."/>
            <person name="Walter M.C."/>
            <person name="O'Connor E."/>
            <person name="Balint B."/>
            <person name="Krizsan K."/>
            <person name="Kiss B."/>
            <person name="Hess J."/>
            <person name="Varga T."/>
            <person name="Slot J."/>
            <person name="Riley R."/>
            <person name="Boka B."/>
            <person name="Rigling D."/>
            <person name="Barry K."/>
            <person name="Lee J."/>
            <person name="Mihaltcheva S."/>
            <person name="LaButti K."/>
            <person name="Lipzen A."/>
            <person name="Waldron R."/>
            <person name="Moloney N.M."/>
            <person name="Sperisen C."/>
            <person name="Kredics L."/>
            <person name="Vagvoelgyi C."/>
            <person name="Patrignani A."/>
            <person name="Fitzpatrick D."/>
            <person name="Nagy I."/>
            <person name="Doyle S."/>
            <person name="Anderson J.B."/>
            <person name="Grigoriev I.V."/>
            <person name="Gueldener U."/>
            <person name="Muensterkoetter M."/>
            <person name="Nagy L.G."/>
        </authorList>
    </citation>
    <scope>NUCLEOTIDE SEQUENCE [LARGE SCALE GENOMIC DNA]</scope>
    <source>
        <strain evidence="5">C18/9</strain>
    </source>
</reference>
<proteinExistence type="predicted"/>
<keyword evidence="2" id="KW-0812">Transmembrane</keyword>
<evidence type="ECO:0000256" key="3">
    <source>
        <dbReference type="SAM" id="SignalP"/>
    </source>
</evidence>
<evidence type="ECO:0000313" key="5">
    <source>
        <dbReference type="Proteomes" id="UP000219338"/>
    </source>
</evidence>
<name>A0A284QVJ1_ARMOS</name>
<dbReference type="AlphaFoldDB" id="A0A284QVJ1"/>
<feature type="region of interest" description="Disordered" evidence="1">
    <location>
        <begin position="252"/>
        <end position="298"/>
    </location>
</feature>
<keyword evidence="2" id="KW-1133">Transmembrane helix</keyword>
<dbReference type="OrthoDB" id="2576311at2759"/>
<organism evidence="4 5">
    <name type="scientific">Armillaria ostoyae</name>
    <name type="common">Armillaria root rot fungus</name>
    <dbReference type="NCBI Taxonomy" id="47428"/>
    <lineage>
        <taxon>Eukaryota</taxon>
        <taxon>Fungi</taxon>
        <taxon>Dikarya</taxon>
        <taxon>Basidiomycota</taxon>
        <taxon>Agaricomycotina</taxon>
        <taxon>Agaricomycetes</taxon>
        <taxon>Agaricomycetidae</taxon>
        <taxon>Agaricales</taxon>
        <taxon>Marasmiineae</taxon>
        <taxon>Physalacriaceae</taxon>
        <taxon>Armillaria</taxon>
    </lineage>
</organism>
<dbReference type="STRING" id="47428.A0A284QVJ1"/>
<keyword evidence="5" id="KW-1185">Reference proteome</keyword>